<name>A0AAV6K2M9_9ERIC</name>
<evidence type="ECO:0000313" key="2">
    <source>
        <dbReference type="Proteomes" id="UP000823749"/>
    </source>
</evidence>
<comment type="caution">
    <text evidence="1">The sequence shown here is derived from an EMBL/GenBank/DDBJ whole genome shotgun (WGS) entry which is preliminary data.</text>
</comment>
<dbReference type="Proteomes" id="UP000823749">
    <property type="component" value="Chromosome 6"/>
</dbReference>
<reference evidence="1 2" key="1">
    <citation type="submission" date="2020-08" db="EMBL/GenBank/DDBJ databases">
        <title>Plant Genome Project.</title>
        <authorList>
            <person name="Zhang R.-G."/>
        </authorList>
    </citation>
    <scope>NUCLEOTIDE SEQUENCE [LARGE SCALE GENOMIC DNA]</scope>
    <source>
        <strain evidence="1">WSP0</strain>
        <tissue evidence="1">Leaf</tissue>
    </source>
</reference>
<sequence>MIFVTRQVRSFSLWLKRMGYTVSASLTSLLIMKPSILMYTKPISHTMMSMQKMSISSLCLNK</sequence>
<dbReference type="AlphaFoldDB" id="A0AAV6K2M9"/>
<evidence type="ECO:0000313" key="1">
    <source>
        <dbReference type="EMBL" id="KAG5546698.1"/>
    </source>
</evidence>
<gene>
    <name evidence="1" type="ORF">RHGRI_018765</name>
</gene>
<accession>A0AAV6K2M9</accession>
<dbReference type="EMBL" id="JACTNZ010000006">
    <property type="protein sequence ID" value="KAG5546698.1"/>
    <property type="molecule type" value="Genomic_DNA"/>
</dbReference>
<organism evidence="1 2">
    <name type="scientific">Rhododendron griersonianum</name>
    <dbReference type="NCBI Taxonomy" id="479676"/>
    <lineage>
        <taxon>Eukaryota</taxon>
        <taxon>Viridiplantae</taxon>
        <taxon>Streptophyta</taxon>
        <taxon>Embryophyta</taxon>
        <taxon>Tracheophyta</taxon>
        <taxon>Spermatophyta</taxon>
        <taxon>Magnoliopsida</taxon>
        <taxon>eudicotyledons</taxon>
        <taxon>Gunneridae</taxon>
        <taxon>Pentapetalae</taxon>
        <taxon>asterids</taxon>
        <taxon>Ericales</taxon>
        <taxon>Ericaceae</taxon>
        <taxon>Ericoideae</taxon>
        <taxon>Rhodoreae</taxon>
        <taxon>Rhododendron</taxon>
    </lineage>
</organism>
<keyword evidence="2" id="KW-1185">Reference proteome</keyword>
<protein>
    <submittedName>
        <fullName evidence="1">Uncharacterized protein</fullName>
    </submittedName>
</protein>
<proteinExistence type="predicted"/>